<name>A0ACA9LFN6_9GLOM</name>
<reference evidence="1" key="1">
    <citation type="submission" date="2021-06" db="EMBL/GenBank/DDBJ databases">
        <authorList>
            <person name="Kallberg Y."/>
            <person name="Tangrot J."/>
            <person name="Rosling A."/>
        </authorList>
    </citation>
    <scope>NUCLEOTIDE SEQUENCE</scope>
    <source>
        <strain evidence="1">AU212A</strain>
    </source>
</reference>
<sequence length="65" mass="7653">MSQVGKKERRLPSDIWNNHFTKDKEISKGHYEETCNYCFYHQTKGSSQDFKEHLANNCSNVSNEI</sequence>
<evidence type="ECO:0000313" key="1">
    <source>
        <dbReference type="EMBL" id="CAG8527968.1"/>
    </source>
</evidence>
<dbReference type="EMBL" id="CAJVPM010005789">
    <property type="protein sequence ID" value="CAG8527968.1"/>
    <property type="molecule type" value="Genomic_DNA"/>
</dbReference>
<evidence type="ECO:0000313" key="2">
    <source>
        <dbReference type="Proteomes" id="UP000789860"/>
    </source>
</evidence>
<organism evidence="1 2">
    <name type="scientific">Scutellospora calospora</name>
    <dbReference type="NCBI Taxonomy" id="85575"/>
    <lineage>
        <taxon>Eukaryota</taxon>
        <taxon>Fungi</taxon>
        <taxon>Fungi incertae sedis</taxon>
        <taxon>Mucoromycota</taxon>
        <taxon>Glomeromycotina</taxon>
        <taxon>Glomeromycetes</taxon>
        <taxon>Diversisporales</taxon>
        <taxon>Gigasporaceae</taxon>
        <taxon>Scutellospora</taxon>
    </lineage>
</organism>
<feature type="non-terminal residue" evidence="1">
    <location>
        <position position="65"/>
    </location>
</feature>
<gene>
    <name evidence="1" type="ORF">SCALOS_LOCUS4337</name>
</gene>
<keyword evidence="2" id="KW-1185">Reference proteome</keyword>
<comment type="caution">
    <text evidence="1">The sequence shown here is derived from an EMBL/GenBank/DDBJ whole genome shotgun (WGS) entry which is preliminary data.</text>
</comment>
<proteinExistence type="predicted"/>
<protein>
    <submittedName>
        <fullName evidence="1">9829_t:CDS:1</fullName>
    </submittedName>
</protein>
<accession>A0ACA9LFN6</accession>
<dbReference type="Proteomes" id="UP000789860">
    <property type="component" value="Unassembled WGS sequence"/>
</dbReference>